<reference evidence="8 9" key="1">
    <citation type="submission" date="2016-03" db="EMBL/GenBank/DDBJ databases">
        <title>Choanephora cucurbitarum.</title>
        <authorList>
            <person name="Min B."/>
            <person name="Park H."/>
            <person name="Park J.-H."/>
            <person name="Shin H.-D."/>
            <person name="Choi I.-G."/>
        </authorList>
    </citation>
    <scope>NUCLEOTIDE SEQUENCE [LARGE SCALE GENOMIC DNA]</scope>
    <source>
        <strain evidence="8 9">KUS-F28377</strain>
    </source>
</reference>
<comment type="caution">
    <text evidence="8">The sequence shown here is derived from an EMBL/GenBank/DDBJ whole genome shotgun (WGS) entry which is preliminary data.</text>
</comment>
<dbReference type="GO" id="GO:0016020">
    <property type="term" value="C:membrane"/>
    <property type="evidence" value="ECO:0007669"/>
    <property type="project" value="UniProtKB-SubCell"/>
</dbReference>
<dbReference type="Pfam" id="PF03168">
    <property type="entry name" value="LEA_2"/>
    <property type="match status" value="1"/>
</dbReference>
<dbReference type="InterPro" id="IPR044839">
    <property type="entry name" value="NDR1-like"/>
</dbReference>
<proteinExistence type="predicted"/>
<accession>A0A1C7N924</accession>
<gene>
    <name evidence="8" type="ORF">A0J61_06827</name>
</gene>
<keyword evidence="3 6" id="KW-1133">Transmembrane helix</keyword>
<dbReference type="OrthoDB" id="20273at2759"/>
<evidence type="ECO:0000256" key="1">
    <source>
        <dbReference type="ARBA" id="ARBA00004167"/>
    </source>
</evidence>
<name>A0A1C7N924_9FUNG</name>
<evidence type="ECO:0000313" key="9">
    <source>
        <dbReference type="Proteomes" id="UP000093000"/>
    </source>
</evidence>
<dbReference type="InParanoid" id="A0A1C7N924"/>
<protein>
    <recommendedName>
        <fullName evidence="7">Late embryogenesis abundant protein LEA-2 subgroup domain-containing protein</fullName>
    </recommendedName>
</protein>
<evidence type="ECO:0000256" key="4">
    <source>
        <dbReference type="ARBA" id="ARBA00023136"/>
    </source>
</evidence>
<evidence type="ECO:0000256" key="6">
    <source>
        <dbReference type="SAM" id="Phobius"/>
    </source>
</evidence>
<evidence type="ECO:0000256" key="3">
    <source>
        <dbReference type="ARBA" id="ARBA00022989"/>
    </source>
</evidence>
<dbReference type="AlphaFoldDB" id="A0A1C7N924"/>
<keyword evidence="4 6" id="KW-0472">Membrane</keyword>
<sequence length="279" mass="30024">MASANQLPPTLPAHEVPMSPSPTPTVNPQFLSHEDNEKYGQDSRLPELGEEHDYSGLEKKKKRQRMENRNRCVRCLCCACCLPAWATGILWFILIAIVIVIVVIGSIAATFVMPTVELAGISNTSMTGSQISFSGNSININFGLIVNVNNPNTLGIQLSNLDATAYYPNEHGGSTRIGGGYLDSQYLPKYSKFNFTFPFALQYNPTLDTDQSVLNDLVQKCGLTGGPAEDITIDYKIQLAAKVLFITVHPTIASSASFACPLDNGGLSGLGDGTTGFGL</sequence>
<evidence type="ECO:0000256" key="5">
    <source>
        <dbReference type="SAM" id="MobiDB-lite"/>
    </source>
</evidence>
<organism evidence="8 9">
    <name type="scientific">Choanephora cucurbitarum</name>
    <dbReference type="NCBI Taxonomy" id="101091"/>
    <lineage>
        <taxon>Eukaryota</taxon>
        <taxon>Fungi</taxon>
        <taxon>Fungi incertae sedis</taxon>
        <taxon>Mucoromycota</taxon>
        <taxon>Mucoromycotina</taxon>
        <taxon>Mucoromycetes</taxon>
        <taxon>Mucorales</taxon>
        <taxon>Mucorineae</taxon>
        <taxon>Choanephoraceae</taxon>
        <taxon>Choanephoroideae</taxon>
        <taxon>Choanephora</taxon>
    </lineage>
</organism>
<dbReference type="Proteomes" id="UP000093000">
    <property type="component" value="Unassembled WGS sequence"/>
</dbReference>
<comment type="subcellular location">
    <subcellularLocation>
        <location evidence="1">Membrane</location>
        <topology evidence="1">Single-pass membrane protein</topology>
    </subcellularLocation>
</comment>
<dbReference type="GO" id="GO:0098542">
    <property type="term" value="P:defense response to other organism"/>
    <property type="evidence" value="ECO:0007669"/>
    <property type="project" value="InterPro"/>
</dbReference>
<dbReference type="EMBL" id="LUGH01000431">
    <property type="protein sequence ID" value="OBZ85116.1"/>
    <property type="molecule type" value="Genomic_DNA"/>
</dbReference>
<keyword evidence="9" id="KW-1185">Reference proteome</keyword>
<feature type="compositionally biased region" description="Basic and acidic residues" evidence="5">
    <location>
        <begin position="32"/>
        <end position="58"/>
    </location>
</feature>
<dbReference type="Gene3D" id="2.60.40.1820">
    <property type="match status" value="1"/>
</dbReference>
<feature type="domain" description="Late embryogenesis abundant protein LEA-2 subgroup" evidence="7">
    <location>
        <begin position="146"/>
        <end position="248"/>
    </location>
</feature>
<dbReference type="PANTHER" id="PTHR31234:SF2">
    <property type="entry name" value="OS05G0199100 PROTEIN"/>
    <property type="match status" value="1"/>
</dbReference>
<evidence type="ECO:0000313" key="8">
    <source>
        <dbReference type="EMBL" id="OBZ85116.1"/>
    </source>
</evidence>
<dbReference type="STRING" id="101091.A0A1C7N924"/>
<dbReference type="PANTHER" id="PTHR31234">
    <property type="entry name" value="LATE EMBRYOGENESIS ABUNDANT (LEA) HYDROXYPROLINE-RICH GLYCOPROTEIN FAMILY"/>
    <property type="match status" value="1"/>
</dbReference>
<dbReference type="SUPFAM" id="SSF117070">
    <property type="entry name" value="LEA14-like"/>
    <property type="match status" value="1"/>
</dbReference>
<keyword evidence="2 6" id="KW-0812">Transmembrane</keyword>
<evidence type="ECO:0000256" key="2">
    <source>
        <dbReference type="ARBA" id="ARBA00022692"/>
    </source>
</evidence>
<evidence type="ECO:0000259" key="7">
    <source>
        <dbReference type="Pfam" id="PF03168"/>
    </source>
</evidence>
<feature type="region of interest" description="Disordered" evidence="5">
    <location>
        <begin position="1"/>
        <end position="61"/>
    </location>
</feature>
<dbReference type="InterPro" id="IPR004864">
    <property type="entry name" value="LEA_2"/>
</dbReference>
<feature type="transmembrane region" description="Helical" evidence="6">
    <location>
        <begin position="72"/>
        <end position="105"/>
    </location>
</feature>